<keyword evidence="1" id="KW-0732">Signal</keyword>
<keyword evidence="3" id="KW-1185">Reference proteome</keyword>
<dbReference type="EMBL" id="JAULSY010000042">
    <property type="protein sequence ID" value="KAK0669470.1"/>
    <property type="molecule type" value="Genomic_DNA"/>
</dbReference>
<accession>A0AA39ZES5</accession>
<evidence type="ECO:0000256" key="1">
    <source>
        <dbReference type="SAM" id="SignalP"/>
    </source>
</evidence>
<name>A0AA39ZES5_9PEZI</name>
<evidence type="ECO:0008006" key="4">
    <source>
        <dbReference type="Google" id="ProtNLM"/>
    </source>
</evidence>
<comment type="caution">
    <text evidence="2">The sequence shown here is derived from an EMBL/GenBank/DDBJ whole genome shotgun (WGS) entry which is preliminary data.</text>
</comment>
<evidence type="ECO:0000313" key="2">
    <source>
        <dbReference type="EMBL" id="KAK0669470.1"/>
    </source>
</evidence>
<dbReference type="PROSITE" id="PS51257">
    <property type="entry name" value="PROKAR_LIPOPROTEIN"/>
    <property type="match status" value="1"/>
</dbReference>
<proteinExistence type="predicted"/>
<feature type="signal peptide" evidence="1">
    <location>
        <begin position="1"/>
        <end position="22"/>
    </location>
</feature>
<reference evidence="2" key="1">
    <citation type="submission" date="2023-06" db="EMBL/GenBank/DDBJ databases">
        <title>Genome-scale phylogeny and comparative genomics of the fungal order Sordariales.</title>
        <authorList>
            <consortium name="Lawrence Berkeley National Laboratory"/>
            <person name="Hensen N."/>
            <person name="Bonometti L."/>
            <person name="Westerberg I."/>
            <person name="Brannstrom I.O."/>
            <person name="Guillou S."/>
            <person name="Cros-Aarteil S."/>
            <person name="Calhoun S."/>
            <person name="Haridas S."/>
            <person name="Kuo A."/>
            <person name="Mondo S."/>
            <person name="Pangilinan J."/>
            <person name="Riley R."/>
            <person name="Labutti K."/>
            <person name="Andreopoulos B."/>
            <person name="Lipzen A."/>
            <person name="Chen C."/>
            <person name="Yanf M."/>
            <person name="Daum C."/>
            <person name="Ng V."/>
            <person name="Clum A."/>
            <person name="Steindorff A."/>
            <person name="Ohm R."/>
            <person name="Martin F."/>
            <person name="Silar P."/>
            <person name="Natvig D."/>
            <person name="Lalanne C."/>
            <person name="Gautier V."/>
            <person name="Ament-Velasquez S.L."/>
            <person name="Kruys A."/>
            <person name="Hutchinson M.I."/>
            <person name="Powell A.J."/>
            <person name="Barry K."/>
            <person name="Miller A.N."/>
            <person name="Grigoriev I.V."/>
            <person name="Debuchy R."/>
            <person name="Gladieux P."/>
            <person name="Thoren M.H."/>
            <person name="Johannesson H."/>
        </authorList>
    </citation>
    <scope>NUCLEOTIDE SEQUENCE</scope>
    <source>
        <strain evidence="2">CBS 307.81</strain>
    </source>
</reference>
<evidence type="ECO:0000313" key="3">
    <source>
        <dbReference type="Proteomes" id="UP001174997"/>
    </source>
</evidence>
<dbReference type="AlphaFoldDB" id="A0AA39ZES5"/>
<organism evidence="2 3">
    <name type="scientific">Cercophora samala</name>
    <dbReference type="NCBI Taxonomy" id="330535"/>
    <lineage>
        <taxon>Eukaryota</taxon>
        <taxon>Fungi</taxon>
        <taxon>Dikarya</taxon>
        <taxon>Ascomycota</taxon>
        <taxon>Pezizomycotina</taxon>
        <taxon>Sordariomycetes</taxon>
        <taxon>Sordariomycetidae</taxon>
        <taxon>Sordariales</taxon>
        <taxon>Lasiosphaeriaceae</taxon>
        <taxon>Cercophora</taxon>
    </lineage>
</organism>
<feature type="chain" id="PRO_5041369535" description="Secreted protein" evidence="1">
    <location>
        <begin position="23"/>
        <end position="75"/>
    </location>
</feature>
<gene>
    <name evidence="2" type="ORF">QBC41DRAFT_319700</name>
</gene>
<sequence length="75" mass="8441">MRTNNVSFAYILLSFLLRRFFCLESLPFLWGAGGCIRRKAYLPNGCCLSLLGPPLLRVNVNVIFCMDGCVNLPNQ</sequence>
<protein>
    <recommendedName>
        <fullName evidence="4">Secreted protein</fullName>
    </recommendedName>
</protein>
<dbReference type="Proteomes" id="UP001174997">
    <property type="component" value="Unassembled WGS sequence"/>
</dbReference>